<dbReference type="Gene3D" id="3.90.1300.10">
    <property type="entry name" value="Amidase signature (AS) domain"/>
    <property type="match status" value="1"/>
</dbReference>
<dbReference type="STRING" id="407821.A0A087UAA5"/>
<dbReference type="GO" id="GO:0016787">
    <property type="term" value="F:hydrolase activity"/>
    <property type="evidence" value="ECO:0007669"/>
    <property type="project" value="UniProtKB-KW"/>
</dbReference>
<accession>A0A087UAA5</accession>
<evidence type="ECO:0000313" key="2">
    <source>
        <dbReference type="EMBL" id="KFM74294.1"/>
    </source>
</evidence>
<feature type="domain" description="Amidase" evidence="1">
    <location>
        <begin position="76"/>
        <end position="361"/>
    </location>
</feature>
<dbReference type="OMA" id="WESANHA"/>
<dbReference type="OrthoDB" id="6428749at2759"/>
<keyword evidence="3" id="KW-1185">Reference proteome</keyword>
<reference evidence="2 3" key="1">
    <citation type="submission" date="2013-11" db="EMBL/GenBank/DDBJ databases">
        <title>Genome sequencing of Stegodyphus mimosarum.</title>
        <authorList>
            <person name="Bechsgaard J."/>
        </authorList>
    </citation>
    <scope>NUCLEOTIDE SEQUENCE [LARGE SCALE GENOMIC DNA]</scope>
</reference>
<dbReference type="Pfam" id="PF01425">
    <property type="entry name" value="Amidase"/>
    <property type="match status" value="1"/>
</dbReference>
<proteinExistence type="predicted"/>
<protein>
    <submittedName>
        <fullName evidence="2">Fatty-acid amide hydrolase 2</fullName>
    </submittedName>
</protein>
<name>A0A087UAA5_STEMI</name>
<dbReference type="SUPFAM" id="SSF75304">
    <property type="entry name" value="Amidase signature (AS) enzymes"/>
    <property type="match status" value="1"/>
</dbReference>
<evidence type="ECO:0000259" key="1">
    <source>
        <dbReference type="Pfam" id="PF01425"/>
    </source>
</evidence>
<evidence type="ECO:0000313" key="3">
    <source>
        <dbReference type="Proteomes" id="UP000054359"/>
    </source>
</evidence>
<dbReference type="Proteomes" id="UP000054359">
    <property type="component" value="Unassembled WGS sequence"/>
</dbReference>
<sequence length="382" mass="41815">MQEGFIMINQMIGALAGLVRVLLTVTRPLSDKVLDVLYAIFMGSTPQLPPIDNKILLMSATELAEKIRKRQLTCEEVMKAFIMRIKEVQPIINAIVDERFVEAINDAIAVDRFLASAKKSEKDIAQDTPLLGVPFTSKDLIGIKGLTQAAGLVCFKDRKAERDSATAALLRKAGAIPVAITNVPELCMWWESANHAFGRTKNPFDIRRTVGGSSGGEGALITAAGGVMGIGSDLAGSIRIPASFCGIYGHKPSSGVISNRKYWPDSEGALDEILSTGPMCRYAKDLLLLVKVLSDNDRRLRFEEKVNFRNVRVYYMEEVPGFLNSAIYPIKAAVRKAVNHFENEYGITATKVNVKELAYGFNIWESKLLETGSPPLASMLSG</sequence>
<dbReference type="EMBL" id="KK118969">
    <property type="protein sequence ID" value="KFM74294.1"/>
    <property type="molecule type" value="Genomic_DNA"/>
</dbReference>
<organism evidence="2 3">
    <name type="scientific">Stegodyphus mimosarum</name>
    <name type="common">African social velvet spider</name>
    <dbReference type="NCBI Taxonomy" id="407821"/>
    <lineage>
        <taxon>Eukaryota</taxon>
        <taxon>Metazoa</taxon>
        <taxon>Ecdysozoa</taxon>
        <taxon>Arthropoda</taxon>
        <taxon>Chelicerata</taxon>
        <taxon>Arachnida</taxon>
        <taxon>Araneae</taxon>
        <taxon>Araneomorphae</taxon>
        <taxon>Entelegynae</taxon>
        <taxon>Eresoidea</taxon>
        <taxon>Eresidae</taxon>
        <taxon>Stegodyphus</taxon>
    </lineage>
</organism>
<feature type="non-terminal residue" evidence="2">
    <location>
        <position position="382"/>
    </location>
</feature>
<dbReference type="AlphaFoldDB" id="A0A087UAA5"/>
<keyword evidence="2" id="KW-0378">Hydrolase</keyword>
<dbReference type="InterPro" id="IPR052739">
    <property type="entry name" value="FAAH2"/>
</dbReference>
<dbReference type="InterPro" id="IPR023631">
    <property type="entry name" value="Amidase_dom"/>
</dbReference>
<gene>
    <name evidence="2" type="ORF">X975_15935</name>
</gene>
<dbReference type="GO" id="GO:0012505">
    <property type="term" value="C:endomembrane system"/>
    <property type="evidence" value="ECO:0007669"/>
    <property type="project" value="TreeGrafter"/>
</dbReference>
<dbReference type="InterPro" id="IPR036928">
    <property type="entry name" value="AS_sf"/>
</dbReference>
<dbReference type="PANTHER" id="PTHR43372:SF4">
    <property type="entry name" value="FATTY-ACID AMIDE HYDROLASE 2"/>
    <property type="match status" value="1"/>
</dbReference>
<dbReference type="PANTHER" id="PTHR43372">
    <property type="entry name" value="FATTY-ACID AMIDE HYDROLASE"/>
    <property type="match status" value="1"/>
</dbReference>